<evidence type="ECO:0000313" key="1">
    <source>
        <dbReference type="EMBL" id="CAD8123670.1"/>
    </source>
</evidence>
<accession>A0A8S1R9V9</accession>
<dbReference type="Proteomes" id="UP000692954">
    <property type="component" value="Unassembled WGS sequence"/>
</dbReference>
<dbReference type="EMBL" id="CAJJDN010000146">
    <property type="protein sequence ID" value="CAD8123670.1"/>
    <property type="molecule type" value="Genomic_DNA"/>
</dbReference>
<protein>
    <submittedName>
        <fullName evidence="1">Uncharacterized protein</fullName>
    </submittedName>
</protein>
<organism evidence="1 2">
    <name type="scientific">Paramecium sonneborni</name>
    <dbReference type="NCBI Taxonomy" id="65129"/>
    <lineage>
        <taxon>Eukaryota</taxon>
        <taxon>Sar</taxon>
        <taxon>Alveolata</taxon>
        <taxon>Ciliophora</taxon>
        <taxon>Intramacronucleata</taxon>
        <taxon>Oligohymenophorea</taxon>
        <taxon>Peniculida</taxon>
        <taxon>Parameciidae</taxon>
        <taxon>Paramecium</taxon>
    </lineage>
</organism>
<proteinExistence type="predicted"/>
<dbReference type="AlphaFoldDB" id="A0A8S1R9V9"/>
<gene>
    <name evidence="1" type="ORF">PSON_ATCC_30995.1.T1460096</name>
</gene>
<evidence type="ECO:0000313" key="2">
    <source>
        <dbReference type="Proteomes" id="UP000692954"/>
    </source>
</evidence>
<keyword evidence="2" id="KW-1185">Reference proteome</keyword>
<name>A0A8S1R9V9_9CILI</name>
<reference evidence="1" key="1">
    <citation type="submission" date="2021-01" db="EMBL/GenBank/DDBJ databases">
        <authorList>
            <consortium name="Genoscope - CEA"/>
            <person name="William W."/>
        </authorList>
    </citation>
    <scope>NUCLEOTIDE SEQUENCE</scope>
</reference>
<comment type="caution">
    <text evidence="1">The sequence shown here is derived from an EMBL/GenBank/DDBJ whole genome shotgun (WGS) entry which is preliminary data.</text>
</comment>
<sequence>MYRTQRIRLQKMCQQLGFSWRQMLSFTQLYFIRIIFLGRQIHRNQWLGSYQQQSRKINQ</sequence>